<dbReference type="Gene3D" id="3.30.40.10">
    <property type="entry name" value="Zinc/RING finger domain, C3HC4 (zinc finger)"/>
    <property type="match status" value="1"/>
</dbReference>
<dbReference type="PANTHER" id="PTHR15439:SF0">
    <property type="entry name" value="CELL DIVISION CYCLE AND APOPTOSIS REGULATOR PROTEIN 1-RELATED"/>
    <property type="match status" value="1"/>
</dbReference>
<dbReference type="SUPFAM" id="SSF57756">
    <property type="entry name" value="Retrovirus zinc finger-like domains"/>
    <property type="match status" value="1"/>
</dbReference>
<feature type="compositionally biased region" description="Basic and acidic residues" evidence="7">
    <location>
        <begin position="1738"/>
        <end position="1747"/>
    </location>
</feature>
<keyword evidence="4" id="KW-0862">Zinc</keyword>
<feature type="compositionally biased region" description="Basic and acidic residues" evidence="7">
    <location>
        <begin position="1425"/>
        <end position="1437"/>
    </location>
</feature>
<feature type="compositionally biased region" description="Basic and acidic residues" evidence="7">
    <location>
        <begin position="613"/>
        <end position="651"/>
    </location>
</feature>
<dbReference type="InterPro" id="IPR001878">
    <property type="entry name" value="Znf_CCHC"/>
</dbReference>
<feature type="compositionally biased region" description="Basic and acidic residues" evidence="7">
    <location>
        <begin position="1070"/>
        <end position="1135"/>
    </location>
</feature>
<feature type="compositionally biased region" description="Basic and acidic residues" evidence="7">
    <location>
        <begin position="1502"/>
        <end position="1517"/>
    </location>
</feature>
<dbReference type="SMART" id="SM00184">
    <property type="entry name" value="RING"/>
    <property type="match status" value="1"/>
</dbReference>
<feature type="compositionally biased region" description="Acidic residues" evidence="7">
    <location>
        <begin position="1299"/>
        <end position="1308"/>
    </location>
</feature>
<dbReference type="InterPro" id="IPR036875">
    <property type="entry name" value="Znf_CCHC_sf"/>
</dbReference>
<dbReference type="PROSITE" id="PS50089">
    <property type="entry name" value="ZF_RING_2"/>
    <property type="match status" value="1"/>
</dbReference>
<evidence type="ECO:0000256" key="1">
    <source>
        <dbReference type="ARBA" id="ARBA00004123"/>
    </source>
</evidence>
<feature type="compositionally biased region" description="Low complexity" evidence="7">
    <location>
        <begin position="1324"/>
        <end position="1339"/>
    </location>
</feature>
<feature type="compositionally biased region" description="Low complexity" evidence="7">
    <location>
        <begin position="1362"/>
        <end position="1373"/>
    </location>
</feature>
<feature type="compositionally biased region" description="Basic and acidic residues" evidence="7">
    <location>
        <begin position="1451"/>
        <end position="1460"/>
    </location>
</feature>
<feature type="region of interest" description="Disordered" evidence="7">
    <location>
        <begin position="413"/>
        <end position="445"/>
    </location>
</feature>
<feature type="domain" description="CCHC-type" evidence="9">
    <location>
        <begin position="161"/>
        <end position="175"/>
    </location>
</feature>
<dbReference type="InterPro" id="IPR003613">
    <property type="entry name" value="Ubox_domain"/>
</dbReference>
<feature type="compositionally biased region" description="Polar residues" evidence="7">
    <location>
        <begin position="335"/>
        <end position="358"/>
    </location>
</feature>
<dbReference type="Gene3D" id="3.10.20.90">
    <property type="entry name" value="Phosphatidylinositol 3-kinase Catalytic Subunit, Chain A, domain 1"/>
    <property type="match status" value="1"/>
</dbReference>
<feature type="compositionally biased region" description="Basic and acidic residues" evidence="7">
    <location>
        <begin position="1155"/>
        <end position="1173"/>
    </location>
</feature>
<evidence type="ECO:0000256" key="3">
    <source>
        <dbReference type="ARBA" id="ARBA00022771"/>
    </source>
</evidence>
<evidence type="ECO:0000256" key="4">
    <source>
        <dbReference type="ARBA" id="ARBA00022833"/>
    </source>
</evidence>
<dbReference type="SMART" id="SM00343">
    <property type="entry name" value="ZnF_C2HC"/>
    <property type="match status" value="1"/>
</dbReference>
<dbReference type="Proteomes" id="UP001652642">
    <property type="component" value="Chromosome 13"/>
</dbReference>
<dbReference type="PROSITE" id="PS51282">
    <property type="entry name" value="DWNN"/>
    <property type="match status" value="1"/>
</dbReference>
<feature type="compositionally biased region" description="Basic and acidic residues" evidence="7">
    <location>
        <begin position="933"/>
        <end position="950"/>
    </location>
</feature>
<evidence type="ECO:0000256" key="2">
    <source>
        <dbReference type="ARBA" id="ARBA00022723"/>
    </source>
</evidence>
<evidence type="ECO:0000256" key="6">
    <source>
        <dbReference type="PROSITE-ProRule" id="PRU00047"/>
    </source>
</evidence>
<feature type="region of interest" description="Disordered" evidence="7">
    <location>
        <begin position="1296"/>
        <end position="1779"/>
    </location>
</feature>
<dbReference type="Pfam" id="PF13696">
    <property type="entry name" value="zf-CCHC_2"/>
    <property type="match status" value="1"/>
</dbReference>
<evidence type="ECO:0000259" key="11">
    <source>
        <dbReference type="PROSITE" id="PS51698"/>
    </source>
</evidence>
<dbReference type="Gene3D" id="4.10.60.10">
    <property type="entry name" value="Zinc finger, CCHC-type"/>
    <property type="match status" value="1"/>
</dbReference>
<feature type="compositionally biased region" description="Basic and acidic residues" evidence="7">
    <location>
        <begin position="846"/>
        <end position="861"/>
    </location>
</feature>
<dbReference type="InterPro" id="IPR001841">
    <property type="entry name" value="Znf_RING"/>
</dbReference>
<feature type="compositionally biased region" description="Basic and acidic residues" evidence="7">
    <location>
        <begin position="1018"/>
        <end position="1059"/>
    </location>
</feature>
<evidence type="ECO:0000259" key="8">
    <source>
        <dbReference type="PROSITE" id="PS50089"/>
    </source>
</evidence>
<feature type="compositionally biased region" description="Low complexity" evidence="7">
    <location>
        <begin position="1438"/>
        <end position="1448"/>
    </location>
</feature>
<proteinExistence type="predicted"/>
<feature type="compositionally biased region" description="Basic residues" evidence="7">
    <location>
        <begin position="1748"/>
        <end position="1760"/>
    </location>
</feature>
<dbReference type="PROSITE" id="PS51698">
    <property type="entry name" value="U_BOX"/>
    <property type="match status" value="1"/>
</dbReference>
<feature type="compositionally biased region" description="Basic and acidic residues" evidence="7">
    <location>
        <begin position="1205"/>
        <end position="1223"/>
    </location>
</feature>
<feature type="compositionally biased region" description="Basic and acidic residues" evidence="7">
    <location>
        <begin position="1761"/>
        <end position="1779"/>
    </location>
</feature>
<dbReference type="CDD" id="cd16620">
    <property type="entry name" value="vRING-HC-C4C4_RBBP6"/>
    <property type="match status" value="1"/>
</dbReference>
<name>A0ABM5F024_9SAUR</name>
<feature type="compositionally biased region" description="Basic and acidic residues" evidence="7">
    <location>
        <begin position="1340"/>
        <end position="1361"/>
    </location>
</feature>
<sequence length="1779" mass="197630">MSCVHYKFSSKLNYDTVTFDGLHISLFDLKRQIMGREKLKAADCDLQITNAQTKEEYTDDNALIPKNSSVIVRRIPIGGVKCTSKTYVISRTEPVSGPSKAIDDSSASISLAQLTKTANLAEANASEEDKIKAMMSQSGHEYDPINYMKKPLGPPPPTYTCFRCGKPGHYIKICPTNGDKNFESVPRIKKSTGIPRSFMMEVQDPNTKGAMLTNTGKYAIPTIDAEAYAIGKKEKPPFLPEEPSSSSEEDDPIPDELLCLICKDIMTDAVVIPCCGNSYCDECIRTSLLESEEHTCPTCHQTDVSPDALIANKFLRQAVNNFKNETGYTKRLRKQTQLPRQAVQRNVPSTPRSMGSRQQDPLIIPATSAPGHTAVSLTLSIAPSQSASSAATLPISQPAAASTSDVPASISMAVRGDKPEGPFRDDDNIGPAAATLSASDHTKPPSLAINPLMEEKGYQVPVLGQPALSGQLGSHGHSIPTMGQPVRTNPVRSAGSRSSWEPSSNRGRPHSDRTQRTQAPTLPASTPVFVPVPPPPLYPPPPPPPHALPLPPGVPPPQFPPQFPPGQPPPAGYTVPPPGYPPAPANISTPWVPTPVPTAHSNAIPTTQAPPLSREEFYREQRRLKEEEKKKSKLDEFTNDFAKELMEYKKIQKERRRSYSRSKSPYSASSYSRSSYSYSKSRSGSSRSRSYSRSFSRSHSRSYSRSPPYPRRGRGKSRNYRSRSRSHGYHRSRSRSPPYRRYHSRSRSPVYRGQSPNKHPVPQGEGEREYFGRYREMPLYDMKAYYGRSVEMRDPFEKERYRNWDCYRDWCEKYEKYCKGFAAGAQPRPLLNRENFSPERFGLSGPRRENSPYIRGRREEYPGGLGHRNRNIGSGYSEKVTAREGHGLKDMPKLKEKEVENPPGDVKGNKHKKHRKRRKGEEGEGFPSADLMEGSRKPRDPAAAAEESKPDPLFVLSSRDDATPVRDEPMEADSVAFKPVSDKERKEKPKAKVEKTKRKTEGPAATKKEVQVKPAKAPQEKAEADREKSPRPDPPAKKVKEEPAKADGTKPSSQKDEKPLSAPRKVNSRGVKEPPETRLAKEEKVKKEHPKEIKQEKQPSKEEKLKKPIDKNKPADAKSEKRKRKVEEKGDKDPEIISSKTSKQDVTELKPLPKGKTEPEGEKAERTPEKDKTVLPVVPAKKIKLNRETGKKIAGTENIPGVKEVSAEKPEPAGSKTKQEKPKGKLRRKMAAADGSGSTLVDYTSTSSAGGSPVRKSEDKLDTKRTVIKTMEEYNNDITAPAEDVIIMIQVPQSKWDKDDFDSEEEEDNVKPAQVPSAAGKPTSVVKNVSSLKPSSSLKYSEKDPEHVEKNQRAATKETGRESSQPEPKSSKSLTSNEKGKAKERDHTTSEREALEKRKSGAQPEKERSEHSAEQGAVKSSSSHSSRENRGPDKHDAATAAAHTSSAKDFTPNRDKKYDYDSSSNRDFSGAKRRDDRSDPARKKISPSRTRDSATSGLKSSKTREERAEQTKKDPWDVKWSGYSPTRERRQNDHKTAYESRRSAEQHKSQERGLGKEREKRPSSETWSSKERTMGGSKSLHRRPSPEAREPGALQNDKSGAKPKPQPSHFSRLSSDPTRETDEAAFVPDYNESDSDSNGSAKPEDSPGKNARDGKERATDKPVKEAPAAGALATQPGGSQSQSSPSPSRSQSPSGSQGRSRSSSASSADSQDSKKKRKKKEKKKHRKHKKHKKHKKHAGTESEAEKSQKHKHKKKKSKKSKDKEKEKERDDQKAKPVTV</sequence>
<feature type="domain" description="RING-type" evidence="8">
    <location>
        <begin position="259"/>
        <end position="300"/>
    </location>
</feature>
<dbReference type="GeneID" id="110085021"/>
<evidence type="ECO:0000259" key="9">
    <source>
        <dbReference type="PROSITE" id="PS50158"/>
    </source>
</evidence>
<evidence type="ECO:0000313" key="12">
    <source>
        <dbReference type="Proteomes" id="UP001652642"/>
    </source>
</evidence>
<dbReference type="Pfam" id="PF08783">
    <property type="entry name" value="DWNN"/>
    <property type="match status" value="1"/>
</dbReference>
<feature type="region of interest" description="Disordered" evidence="7">
    <location>
        <begin position="836"/>
        <end position="1263"/>
    </location>
</feature>
<evidence type="ECO:0000259" key="10">
    <source>
        <dbReference type="PROSITE" id="PS51282"/>
    </source>
</evidence>
<feature type="compositionally biased region" description="Low complexity" evidence="7">
    <location>
        <begin position="1677"/>
        <end position="1710"/>
    </location>
</feature>
<feature type="compositionally biased region" description="Basic residues" evidence="7">
    <location>
        <begin position="1714"/>
        <end position="1737"/>
    </location>
</feature>
<comment type="subcellular location">
    <subcellularLocation>
        <location evidence="1">Nucleus</location>
    </subcellularLocation>
</comment>
<evidence type="ECO:0000256" key="5">
    <source>
        <dbReference type="ARBA" id="ARBA00023242"/>
    </source>
</evidence>
<feature type="compositionally biased region" description="Polar residues" evidence="7">
    <location>
        <begin position="486"/>
        <end position="506"/>
    </location>
</feature>
<feature type="compositionally biased region" description="Basic and acidic residues" evidence="7">
    <location>
        <begin position="1642"/>
        <end position="1664"/>
    </location>
</feature>
<dbReference type="InterPro" id="IPR025829">
    <property type="entry name" value="Zn_knuckle_CX2CX3GHX4C"/>
</dbReference>
<feature type="region of interest" description="Disordered" evidence="7">
    <location>
        <begin position="465"/>
        <end position="769"/>
    </location>
</feature>
<keyword evidence="2" id="KW-0479">Metal-binding</keyword>
<dbReference type="InterPro" id="IPR033489">
    <property type="entry name" value="RBBP6"/>
</dbReference>
<dbReference type="InterPro" id="IPR013083">
    <property type="entry name" value="Znf_RING/FYVE/PHD"/>
</dbReference>
<feature type="compositionally biased region" description="Basic and acidic residues" evidence="7">
    <location>
        <begin position="880"/>
        <end position="900"/>
    </location>
</feature>
<feature type="compositionally biased region" description="Basic residues" evidence="7">
    <location>
        <begin position="711"/>
        <end position="746"/>
    </location>
</feature>
<feature type="compositionally biased region" description="Basic and acidic residues" evidence="7">
    <location>
        <begin position="1469"/>
        <end position="1482"/>
    </location>
</feature>
<evidence type="ECO:0000256" key="7">
    <source>
        <dbReference type="SAM" id="MobiDB-lite"/>
    </source>
</evidence>
<feature type="compositionally biased region" description="Polar residues" evidence="7">
    <location>
        <begin position="599"/>
        <end position="610"/>
    </location>
</feature>
<feature type="compositionally biased region" description="Basic and acidic residues" evidence="7">
    <location>
        <begin position="958"/>
        <end position="969"/>
    </location>
</feature>
<keyword evidence="5" id="KW-0539">Nucleus</keyword>
<dbReference type="Pfam" id="PF04564">
    <property type="entry name" value="U-box"/>
    <property type="match status" value="1"/>
</dbReference>
<reference evidence="13" key="1">
    <citation type="submission" date="2025-08" db="UniProtKB">
        <authorList>
            <consortium name="RefSeq"/>
        </authorList>
    </citation>
    <scope>IDENTIFICATION</scope>
</reference>
<dbReference type="RefSeq" id="XP_072838759.1">
    <property type="nucleotide sequence ID" value="XM_072982658.1"/>
</dbReference>
<feature type="compositionally biased region" description="Basic and acidic residues" evidence="7">
    <location>
        <begin position="1526"/>
        <end position="1573"/>
    </location>
</feature>
<feature type="domain" description="U-box" evidence="11">
    <location>
        <begin position="252"/>
        <end position="329"/>
    </location>
</feature>
<feature type="compositionally biased region" description="Basic and acidic residues" evidence="7">
    <location>
        <begin position="980"/>
        <end position="994"/>
    </location>
</feature>
<accession>A0ABM5F024</accession>
<keyword evidence="12" id="KW-1185">Reference proteome</keyword>
<dbReference type="InterPro" id="IPR014891">
    <property type="entry name" value="DWNN_domain"/>
</dbReference>
<feature type="compositionally biased region" description="Basic and acidic residues" evidence="7">
    <location>
        <begin position="1378"/>
        <end position="1413"/>
    </location>
</feature>
<organism evidence="12 13">
    <name type="scientific">Pogona vitticeps</name>
    <name type="common">central bearded dragon</name>
    <dbReference type="NCBI Taxonomy" id="103695"/>
    <lineage>
        <taxon>Eukaryota</taxon>
        <taxon>Metazoa</taxon>
        <taxon>Chordata</taxon>
        <taxon>Craniata</taxon>
        <taxon>Vertebrata</taxon>
        <taxon>Euteleostomi</taxon>
        <taxon>Lepidosauria</taxon>
        <taxon>Squamata</taxon>
        <taxon>Bifurcata</taxon>
        <taxon>Unidentata</taxon>
        <taxon>Episquamata</taxon>
        <taxon>Toxicofera</taxon>
        <taxon>Iguania</taxon>
        <taxon>Acrodonta</taxon>
        <taxon>Agamidae</taxon>
        <taxon>Amphibolurinae</taxon>
        <taxon>Pogona</taxon>
    </lineage>
</organism>
<dbReference type="SMART" id="SM01180">
    <property type="entry name" value="DWNN"/>
    <property type="match status" value="1"/>
</dbReference>
<feature type="compositionally biased region" description="Basic and acidic residues" evidence="7">
    <location>
        <begin position="415"/>
        <end position="427"/>
    </location>
</feature>
<evidence type="ECO:0000313" key="13">
    <source>
        <dbReference type="RefSeq" id="XP_072838759.1"/>
    </source>
</evidence>
<feature type="compositionally biased region" description="Low complexity" evidence="7">
    <location>
        <begin position="661"/>
        <end position="695"/>
    </location>
</feature>
<dbReference type="SUPFAM" id="SSF57850">
    <property type="entry name" value="RING/U-box"/>
    <property type="match status" value="1"/>
</dbReference>
<protein>
    <submittedName>
        <fullName evidence="13">E3 ubiquitin-protein ligase RBBP6 isoform X1</fullName>
    </submittedName>
</protein>
<dbReference type="PANTHER" id="PTHR15439">
    <property type="entry name" value="RETINOBLASTOMA-BINDING PROTEIN 6"/>
    <property type="match status" value="1"/>
</dbReference>
<gene>
    <name evidence="13" type="primary">RBBP6</name>
</gene>
<feature type="compositionally biased region" description="Basic residues" evidence="7">
    <location>
        <begin position="909"/>
        <end position="918"/>
    </location>
</feature>
<feature type="region of interest" description="Disordered" evidence="7">
    <location>
        <begin position="334"/>
        <end position="358"/>
    </location>
</feature>
<feature type="compositionally biased region" description="Pro residues" evidence="7">
    <location>
        <begin position="530"/>
        <end position="584"/>
    </location>
</feature>
<feature type="compositionally biased region" description="Polar residues" evidence="7">
    <location>
        <begin position="1236"/>
        <end position="1250"/>
    </location>
</feature>
<dbReference type="PROSITE" id="PS50158">
    <property type="entry name" value="ZF_CCHC"/>
    <property type="match status" value="1"/>
</dbReference>
<feature type="domain" description="DWNN" evidence="10">
    <location>
        <begin position="4"/>
        <end position="76"/>
    </location>
</feature>
<keyword evidence="3 6" id="KW-0863">Zinc-finger</keyword>